<dbReference type="Proteomes" id="UP001310594">
    <property type="component" value="Unassembled WGS sequence"/>
</dbReference>
<evidence type="ECO:0000259" key="16">
    <source>
        <dbReference type="Pfam" id="PF16923"/>
    </source>
</evidence>
<comment type="function">
    <text evidence="12">Cleaves the distal alpha 1,2-linked glucose residue from the Glc(3)Man(9)GlcNAc(2) oligosaccharide precursor.</text>
</comment>
<feature type="domain" description="Glycosyl hydrolase family 63 C-terminal" evidence="15">
    <location>
        <begin position="279"/>
        <end position="769"/>
    </location>
</feature>
<dbReference type="InterPro" id="IPR038518">
    <property type="entry name" value="Glyco_hydro_63N_sf"/>
</dbReference>
<evidence type="ECO:0000313" key="18">
    <source>
        <dbReference type="Proteomes" id="UP001310594"/>
    </source>
</evidence>
<comment type="similarity">
    <text evidence="2 12">Belongs to the glycosyl hydrolase 63 family.</text>
</comment>
<evidence type="ECO:0000256" key="10">
    <source>
        <dbReference type="ARBA" id="ARBA00023295"/>
    </source>
</evidence>
<evidence type="ECO:0000256" key="12">
    <source>
        <dbReference type="RuleBase" id="RU368089"/>
    </source>
</evidence>
<feature type="chain" id="PRO_5042841000" description="Mannosyl-oligosaccharide glucosidase" evidence="14">
    <location>
        <begin position="20"/>
        <end position="833"/>
    </location>
</feature>
<proteinExistence type="inferred from homology"/>
<dbReference type="InterPro" id="IPR031335">
    <property type="entry name" value="Glyco_hydro_63_C"/>
</dbReference>
<dbReference type="EC" id="3.2.1.106" evidence="11 12"/>
<comment type="subcellular location">
    <subcellularLocation>
        <location evidence="1 12">Endoplasmic reticulum membrane</location>
        <topology evidence="1 12">Single-pass type II membrane protein</topology>
    </subcellularLocation>
</comment>
<dbReference type="GO" id="GO:0009311">
    <property type="term" value="P:oligosaccharide metabolic process"/>
    <property type="evidence" value="ECO:0007669"/>
    <property type="project" value="UniProtKB-UniRule"/>
</dbReference>
<comment type="pathway">
    <text evidence="13">Glycan metabolism; N-glycan degradation.</text>
</comment>
<dbReference type="PANTHER" id="PTHR10412:SF11">
    <property type="entry name" value="MANNOSYL-OLIGOSACCHARIDE GLUCOSIDASE"/>
    <property type="match status" value="1"/>
</dbReference>
<feature type="transmembrane region" description="Helical" evidence="12">
    <location>
        <begin position="792"/>
        <end position="812"/>
    </location>
</feature>
<feature type="domain" description="Glycosyl hydrolase family 63 N-terminal" evidence="16">
    <location>
        <begin position="33"/>
        <end position="232"/>
    </location>
</feature>
<dbReference type="SUPFAM" id="SSF48208">
    <property type="entry name" value="Six-hairpin glycosidases"/>
    <property type="match status" value="1"/>
</dbReference>
<dbReference type="GO" id="GO:0005789">
    <property type="term" value="C:endoplasmic reticulum membrane"/>
    <property type="evidence" value="ECO:0007669"/>
    <property type="project" value="UniProtKB-SubCell"/>
</dbReference>
<keyword evidence="6" id="KW-0735">Signal-anchor</keyword>
<accession>A0AAN8A5U3</accession>
<dbReference type="PANTHER" id="PTHR10412">
    <property type="entry name" value="MANNOSYL-OLIGOSACCHARIDE GLUCOSIDASE"/>
    <property type="match status" value="1"/>
</dbReference>
<evidence type="ECO:0000256" key="2">
    <source>
        <dbReference type="ARBA" id="ARBA00010833"/>
    </source>
</evidence>
<comment type="caution">
    <text evidence="17">The sequence shown here is derived from an EMBL/GenBank/DDBJ whole genome shotgun (WGS) entry which is preliminary data.</text>
</comment>
<comment type="catalytic activity">
    <reaction evidence="12">
        <text>N(4)-(alpha-D-Glc-(1-&gt;2)-alpha-D-Glc-(1-&gt;3)-alpha-D-Glc-(1-&gt;3)-alpha-D-Man-(1-&gt;2)-alpha-D-Man-(1-&gt;2)-alpha-D-Man-(1-&gt;3)-[alpha-D-Man-(1-&gt;2)-alpha-D-Man-(1-&gt;3)-[alpha-D-Man-(1-&gt;2)-alpha-D-Man-(1-&gt;6)]-alpha-D-Man-(1-&gt;6)]-beta-D-Man-(1-&gt;4)-beta-D-GlcNAc-(1-&gt;4)-beta-D-GlcNAc)-L-asparaginyl-[protein] + H2O = N(4)-(alpha-D-Glc-(1-&gt;3)-alpha-D-Glc-(1-&gt;3)-alpha-D-Man-(1-&gt;2)-alpha-D-Man-(1-&gt;2)-alpha-D-Man-(1-&gt;3)-[alpha-D-Man-(1-&gt;2)-alpha-D-Man-(1-&gt;3)-[alpha-D-Man-(1-&gt;2)-alpha-D-Man-(1-&gt;6)]-alpha-D-Man-(1-&gt;6)]-beta-D-Man-(1-&gt;4)-beta-D-GlcNAc-(1-&gt;4)-beta-D-GlcNAc)-L-asparaginyl-[protein] + beta-D-glucose</text>
        <dbReference type="Rhea" id="RHEA:55988"/>
        <dbReference type="Rhea" id="RHEA-COMP:12806"/>
        <dbReference type="Rhea" id="RHEA-COMP:14355"/>
        <dbReference type="ChEBI" id="CHEBI:15377"/>
        <dbReference type="ChEBI" id="CHEBI:15903"/>
        <dbReference type="ChEBI" id="CHEBI:59082"/>
        <dbReference type="ChEBI" id="CHEBI:132537"/>
        <dbReference type="EC" id="3.2.1.106"/>
    </reaction>
</comment>
<evidence type="ECO:0000256" key="6">
    <source>
        <dbReference type="ARBA" id="ARBA00022968"/>
    </source>
</evidence>
<dbReference type="Pfam" id="PF03200">
    <property type="entry name" value="Glyco_hydro_63"/>
    <property type="match status" value="1"/>
</dbReference>
<dbReference type="InterPro" id="IPR008928">
    <property type="entry name" value="6-hairpin_glycosidase_sf"/>
</dbReference>
<keyword evidence="8 12" id="KW-0472">Membrane</keyword>
<feature type="signal peptide" evidence="14">
    <location>
        <begin position="1"/>
        <end position="19"/>
    </location>
</feature>
<evidence type="ECO:0000259" key="15">
    <source>
        <dbReference type="Pfam" id="PF03200"/>
    </source>
</evidence>
<keyword evidence="10 12" id="KW-0326">Glycosidase</keyword>
<dbReference type="Gene3D" id="2.70.98.110">
    <property type="entry name" value="Glycosyl hydrolase family 63, N-terminal domain"/>
    <property type="match status" value="1"/>
</dbReference>
<keyword evidence="14" id="KW-0732">Signal</keyword>
<keyword evidence="9 13" id="KW-0325">Glycoprotein</keyword>
<dbReference type="InterPro" id="IPR004888">
    <property type="entry name" value="Glycoside_hydrolase_63"/>
</dbReference>
<evidence type="ECO:0000256" key="9">
    <source>
        <dbReference type="ARBA" id="ARBA00023180"/>
    </source>
</evidence>
<evidence type="ECO:0000256" key="7">
    <source>
        <dbReference type="ARBA" id="ARBA00022989"/>
    </source>
</evidence>
<dbReference type="InterPro" id="IPR031631">
    <property type="entry name" value="Glyco_hydro_63N"/>
</dbReference>
<evidence type="ECO:0000256" key="14">
    <source>
        <dbReference type="SAM" id="SignalP"/>
    </source>
</evidence>
<protein>
    <recommendedName>
        <fullName evidence="11 12">Mannosyl-oligosaccharide glucosidase</fullName>
        <ecNumber evidence="11 12">3.2.1.106</ecNumber>
    </recommendedName>
    <alternativeName>
        <fullName evidence="13">Glucosidase I</fullName>
    </alternativeName>
</protein>
<organism evidence="17 18">
    <name type="scientific">Elasticomyces elasticus</name>
    <dbReference type="NCBI Taxonomy" id="574655"/>
    <lineage>
        <taxon>Eukaryota</taxon>
        <taxon>Fungi</taxon>
        <taxon>Dikarya</taxon>
        <taxon>Ascomycota</taxon>
        <taxon>Pezizomycotina</taxon>
        <taxon>Dothideomycetes</taxon>
        <taxon>Dothideomycetidae</taxon>
        <taxon>Mycosphaerellales</taxon>
        <taxon>Teratosphaeriaceae</taxon>
        <taxon>Elasticomyces</taxon>
    </lineage>
</organism>
<keyword evidence="7 12" id="KW-1133">Transmembrane helix</keyword>
<sequence>MQPPFLLLLLIVFCTFTAALPALEHAFSSSNASLLWGPYRPGIYLGIRPRLPETLLMGLMWTNADDAARVSSGLRHTCEQNDGITYGWTSYDPRHGGSQHFNDTTNRVNLMIDFIKSSGNGAEENWGLRVRGAPRSDASYRQKTMVVFYIGNEAEDSRLDCGKRPKDGSEHDLDISCTGEMPAMSKYEINVRPRLRQNEANESSVITSVQSLSVPRDTIWQAKAIFLDQLNKAGTSGTLLQDFPGHGNLHFIQLTFTGNVDVDVLFSSGSDPAPMPTSFLTDAIKAAGTAFDSRFKYAYYPKSPFDDPFLTTLSRSLLSDLLGGIGFFHGSSKVSVDQDVEKAALTSTDASVQDTEPLTLFSAVPSRPFFPRGFLWDEGFHLLVILDWDLDLAVEILLSWFDLMDENGWIAREQILGPEARSRVPPEFQTQYQTYANPPTMFFVIDMFLERILGRVPYNGGSSMYLEEVEPGQATRPIPEKAKAFLENIYPKLQSHYSWFRRTQSGELGKYQYLHADSEADFTQGYRWRGRTPQHILTSGFDDYPRARTPSKDELHIDALCWVSLMARVLSKIAATLNGPSNMDAITYDTVVTKARHSAETIHWSDTDSVYCDATINPSSNMLERVCHKGYVSILPFVTNTMSSDHIGAVLDLIADPEHLWSIHGLRSLSTKDEYYAMGEDYWRSPIWVNMNYLVLVRLLALAGEDGSLYRSRARQLYTELRENIVNTVAQSWKQTGFAWEQYNADTGQGQRTQQFTGWTSLIVRIMSMPQLEDQEPHPYLHRKPLYGSTRALSGGTLLFLITMAMVLAFWSRRRIVWVCSRLVATWQAFPTA</sequence>
<reference evidence="17" key="1">
    <citation type="submission" date="2023-08" db="EMBL/GenBank/DDBJ databases">
        <title>Black Yeasts Isolated from many extreme environments.</title>
        <authorList>
            <person name="Coleine C."/>
            <person name="Stajich J.E."/>
            <person name="Selbmann L."/>
        </authorList>
    </citation>
    <scope>NUCLEOTIDE SEQUENCE</scope>
    <source>
        <strain evidence="17">CCFEE 5810</strain>
    </source>
</reference>
<dbReference type="GO" id="GO:0006487">
    <property type="term" value="P:protein N-linked glycosylation"/>
    <property type="evidence" value="ECO:0007669"/>
    <property type="project" value="UniProtKB-UniRule"/>
</dbReference>
<dbReference type="InterPro" id="IPR012341">
    <property type="entry name" value="6hp_glycosidase-like_sf"/>
</dbReference>
<evidence type="ECO:0000313" key="17">
    <source>
        <dbReference type="EMBL" id="KAK5706374.1"/>
    </source>
</evidence>
<dbReference type="Gene3D" id="1.50.10.10">
    <property type="match status" value="1"/>
</dbReference>
<evidence type="ECO:0000256" key="13">
    <source>
        <dbReference type="RuleBase" id="RU369107"/>
    </source>
</evidence>
<dbReference type="GO" id="GO:0004573">
    <property type="term" value="F:Glc3Man9GlcNAc2 oligosaccharide glucosidase activity"/>
    <property type="evidence" value="ECO:0007669"/>
    <property type="project" value="UniProtKB-UniRule"/>
</dbReference>
<keyword evidence="5 12" id="KW-0256">Endoplasmic reticulum</keyword>
<dbReference type="Pfam" id="PF16923">
    <property type="entry name" value="Glyco_hydro_63N"/>
    <property type="match status" value="1"/>
</dbReference>
<evidence type="ECO:0000256" key="11">
    <source>
        <dbReference type="ARBA" id="ARBA00038888"/>
    </source>
</evidence>
<evidence type="ECO:0000256" key="5">
    <source>
        <dbReference type="ARBA" id="ARBA00022824"/>
    </source>
</evidence>
<evidence type="ECO:0000256" key="8">
    <source>
        <dbReference type="ARBA" id="ARBA00023136"/>
    </source>
</evidence>
<dbReference type="AlphaFoldDB" id="A0AAN8A5U3"/>
<evidence type="ECO:0000256" key="4">
    <source>
        <dbReference type="ARBA" id="ARBA00022801"/>
    </source>
</evidence>
<dbReference type="EMBL" id="JAVRQU010000002">
    <property type="protein sequence ID" value="KAK5706374.1"/>
    <property type="molecule type" value="Genomic_DNA"/>
</dbReference>
<name>A0AAN8A5U3_9PEZI</name>
<evidence type="ECO:0000256" key="3">
    <source>
        <dbReference type="ARBA" id="ARBA00022692"/>
    </source>
</evidence>
<keyword evidence="4 12" id="KW-0378">Hydrolase</keyword>
<keyword evidence="3 12" id="KW-0812">Transmembrane</keyword>
<gene>
    <name evidence="17" type="primary">CWH41_1</name>
    <name evidence="17" type="ORF">LTR97_001362</name>
</gene>
<evidence type="ECO:0000256" key="1">
    <source>
        <dbReference type="ARBA" id="ARBA00004648"/>
    </source>
</evidence>